<comment type="caution">
    <text evidence="1">The sequence shown here is derived from an EMBL/GenBank/DDBJ whole genome shotgun (WGS) entry which is preliminary data.</text>
</comment>
<gene>
    <name evidence="1" type="ORF">PHPALM_36800</name>
</gene>
<sequence length="215" mass="24745">MYLTCFNNLQQPSKKPAKAFGFPAKRLSEYKSQNTDAKCEFSLTLKHFDMQLWQQKYLCGLCCKQLTSNIASADRINSKLMPCVARRSSGYLYRPVLQNKFKLLEFNSDRLVYSIGKEAKDIYSRMKANIAGGPSIIFNRYAKRNEIKICGGKLRKKIIGHDANTLYMWGLVMRCLMIACHHQLTTIKAYLDIVDDIVTDKIFGFLECDIRIQIT</sequence>
<organism evidence="1 2">
    <name type="scientific">Phytophthora palmivora</name>
    <dbReference type="NCBI Taxonomy" id="4796"/>
    <lineage>
        <taxon>Eukaryota</taxon>
        <taxon>Sar</taxon>
        <taxon>Stramenopiles</taxon>
        <taxon>Oomycota</taxon>
        <taxon>Peronosporomycetes</taxon>
        <taxon>Peronosporales</taxon>
        <taxon>Peronosporaceae</taxon>
        <taxon>Phytophthora</taxon>
    </lineage>
</organism>
<dbReference type="AlphaFoldDB" id="A0A2P4WZ12"/>
<dbReference type="PANTHER" id="PTHR33206">
    <property type="entry name" value="PROTEIN CBG10425"/>
    <property type="match status" value="1"/>
</dbReference>
<name>A0A2P4WZ12_9STRA</name>
<keyword evidence="2" id="KW-1185">Reference proteome</keyword>
<dbReference type="Proteomes" id="UP000237271">
    <property type="component" value="Unassembled WGS sequence"/>
</dbReference>
<proteinExistence type="predicted"/>
<reference evidence="1 2" key="1">
    <citation type="journal article" date="2017" name="Genome Biol. Evol.">
        <title>Phytophthora megakarya and P. palmivora, closely related causal agents of cacao black pod rot, underwent increases in genome sizes and gene numbers by different mechanisms.</title>
        <authorList>
            <person name="Ali S.S."/>
            <person name="Shao J."/>
            <person name="Lary D.J."/>
            <person name="Kronmiller B."/>
            <person name="Shen D."/>
            <person name="Strem M.D."/>
            <person name="Amoako-Attah I."/>
            <person name="Akrofi A.Y."/>
            <person name="Begoude B.A."/>
            <person name="Ten Hoopen G.M."/>
            <person name="Coulibaly K."/>
            <person name="Kebe B.I."/>
            <person name="Melnick R.L."/>
            <person name="Guiltinan M.J."/>
            <person name="Tyler B.M."/>
            <person name="Meinhardt L.W."/>
            <person name="Bailey B.A."/>
        </authorList>
    </citation>
    <scope>NUCLEOTIDE SEQUENCE [LARGE SCALE GENOMIC DNA]</scope>
    <source>
        <strain evidence="2">sbr112.9</strain>
    </source>
</reference>
<accession>A0A2P4WZ12</accession>
<evidence type="ECO:0000313" key="1">
    <source>
        <dbReference type="EMBL" id="POM58540.1"/>
    </source>
</evidence>
<dbReference type="EMBL" id="NCKW01020212">
    <property type="protein sequence ID" value="POM58540.1"/>
    <property type="molecule type" value="Genomic_DNA"/>
</dbReference>
<dbReference type="PANTHER" id="PTHR33206:SF1">
    <property type="entry name" value="DNA-DIRECTED DNA POLYMERASE"/>
    <property type="match status" value="1"/>
</dbReference>
<protein>
    <submittedName>
        <fullName evidence="1">Uncharacterized protein</fullName>
    </submittedName>
</protein>
<evidence type="ECO:0000313" key="2">
    <source>
        <dbReference type="Proteomes" id="UP000237271"/>
    </source>
</evidence>
<dbReference type="OrthoDB" id="111907at2759"/>